<evidence type="ECO:0000313" key="6">
    <source>
        <dbReference type="EMBL" id="CAF4606389.1"/>
    </source>
</evidence>
<comment type="cofactor">
    <cofactor evidence="1">
        <name>Cu cation</name>
        <dbReference type="ChEBI" id="CHEBI:23378"/>
    </cofactor>
</comment>
<evidence type="ECO:0000313" key="5">
    <source>
        <dbReference type="EMBL" id="CAF3257954.1"/>
    </source>
</evidence>
<gene>
    <name evidence="6" type="ORF">HFQ381_LOCUS33781</name>
    <name evidence="5" type="ORF">LUA448_LOCUS5220</name>
</gene>
<dbReference type="InterPro" id="IPR008972">
    <property type="entry name" value="Cupredoxin"/>
</dbReference>
<dbReference type="GO" id="GO:0005507">
    <property type="term" value="F:copper ion binding"/>
    <property type="evidence" value="ECO:0007669"/>
    <property type="project" value="InterPro"/>
</dbReference>
<sequence length="101" mass="11447">IREEKSKELVAKGETALDPYEFDYLLICNKICGVSHYNMQMKIVVDTPEAYKKWLETQTTIAKSIAEDKASKEPKPVEVNNTVKIDTTKAISIETMPVVKK</sequence>
<evidence type="ECO:0000259" key="4">
    <source>
        <dbReference type="PROSITE" id="PS50857"/>
    </source>
</evidence>
<evidence type="ECO:0000256" key="2">
    <source>
        <dbReference type="ARBA" id="ARBA00022842"/>
    </source>
</evidence>
<evidence type="ECO:0000256" key="1">
    <source>
        <dbReference type="ARBA" id="ARBA00001935"/>
    </source>
</evidence>
<dbReference type="GO" id="GO:0004129">
    <property type="term" value="F:cytochrome-c oxidase activity"/>
    <property type="evidence" value="ECO:0007669"/>
    <property type="project" value="UniProtKB-EC"/>
</dbReference>
<reference evidence="5" key="1">
    <citation type="submission" date="2021-02" db="EMBL/GenBank/DDBJ databases">
        <authorList>
            <person name="Nowell W R."/>
        </authorList>
    </citation>
    <scope>NUCLEOTIDE SEQUENCE</scope>
</reference>
<dbReference type="AlphaFoldDB" id="A0A817REC2"/>
<dbReference type="Gene3D" id="2.60.40.420">
    <property type="entry name" value="Cupredoxins - blue copper proteins"/>
    <property type="match status" value="1"/>
</dbReference>
<dbReference type="Proteomes" id="UP000663851">
    <property type="component" value="Unassembled WGS sequence"/>
</dbReference>
<dbReference type="EMBL" id="CAJOBO010011649">
    <property type="protein sequence ID" value="CAF4606389.1"/>
    <property type="molecule type" value="Genomic_DNA"/>
</dbReference>
<dbReference type="GO" id="GO:0016020">
    <property type="term" value="C:membrane"/>
    <property type="evidence" value="ECO:0007669"/>
    <property type="project" value="InterPro"/>
</dbReference>
<organism evidence="5 7">
    <name type="scientific">Rotaria socialis</name>
    <dbReference type="NCBI Taxonomy" id="392032"/>
    <lineage>
        <taxon>Eukaryota</taxon>
        <taxon>Metazoa</taxon>
        <taxon>Spiralia</taxon>
        <taxon>Gnathifera</taxon>
        <taxon>Rotifera</taxon>
        <taxon>Eurotatoria</taxon>
        <taxon>Bdelloidea</taxon>
        <taxon>Philodinida</taxon>
        <taxon>Philodinidae</taxon>
        <taxon>Rotaria</taxon>
    </lineage>
</organism>
<comment type="caution">
    <text evidence="5">The sequence shown here is derived from an EMBL/GenBank/DDBJ whole genome shotgun (WGS) entry which is preliminary data.</text>
</comment>
<feature type="non-terminal residue" evidence="5">
    <location>
        <position position="1"/>
    </location>
</feature>
<name>A0A817REC2_9BILA</name>
<evidence type="ECO:0000313" key="7">
    <source>
        <dbReference type="Proteomes" id="UP000663833"/>
    </source>
</evidence>
<keyword evidence="2" id="KW-0460">Magnesium</keyword>
<dbReference type="PROSITE" id="PS50857">
    <property type="entry name" value="COX2_CUA"/>
    <property type="match status" value="1"/>
</dbReference>
<accession>A0A817REC2</accession>
<dbReference type="SUPFAM" id="SSF49503">
    <property type="entry name" value="Cupredoxins"/>
    <property type="match status" value="1"/>
</dbReference>
<feature type="domain" description="Cytochrome oxidase subunit II copper A binding" evidence="4">
    <location>
        <begin position="1"/>
        <end position="57"/>
    </location>
</feature>
<protein>
    <recommendedName>
        <fullName evidence="4">Cytochrome oxidase subunit II copper A binding domain-containing protein</fullName>
    </recommendedName>
</protein>
<evidence type="ECO:0000256" key="3">
    <source>
        <dbReference type="ARBA" id="ARBA00049512"/>
    </source>
</evidence>
<dbReference type="EMBL" id="CAJNYD010000426">
    <property type="protein sequence ID" value="CAF3257954.1"/>
    <property type="molecule type" value="Genomic_DNA"/>
</dbReference>
<proteinExistence type="predicted"/>
<dbReference type="InterPro" id="IPR002429">
    <property type="entry name" value="CcO_II-like_C"/>
</dbReference>
<dbReference type="Proteomes" id="UP000663833">
    <property type="component" value="Unassembled WGS sequence"/>
</dbReference>
<comment type="catalytic activity">
    <reaction evidence="3">
        <text>4 Fe(II)-[cytochrome c] + O2 + 8 H(+)(in) = 4 Fe(III)-[cytochrome c] + 2 H2O + 4 H(+)(out)</text>
        <dbReference type="Rhea" id="RHEA:11436"/>
        <dbReference type="Rhea" id="RHEA-COMP:10350"/>
        <dbReference type="Rhea" id="RHEA-COMP:14399"/>
        <dbReference type="ChEBI" id="CHEBI:15377"/>
        <dbReference type="ChEBI" id="CHEBI:15378"/>
        <dbReference type="ChEBI" id="CHEBI:15379"/>
        <dbReference type="ChEBI" id="CHEBI:29033"/>
        <dbReference type="ChEBI" id="CHEBI:29034"/>
        <dbReference type="EC" id="7.1.1.9"/>
    </reaction>
    <physiologicalReaction direction="left-to-right" evidence="3">
        <dbReference type="Rhea" id="RHEA:11437"/>
    </physiologicalReaction>
</comment>